<dbReference type="AlphaFoldDB" id="A0A7S4WBP4"/>
<gene>
    <name evidence="3" type="ORF">DBRI00130_LOCUS40392</name>
</gene>
<dbReference type="EMBL" id="HBNS01055940">
    <property type="protein sequence ID" value="CAE4659116.1"/>
    <property type="molecule type" value="Transcribed_RNA"/>
</dbReference>
<feature type="domain" description="Chitin-binding type-4" evidence="2">
    <location>
        <begin position="46"/>
        <end position="174"/>
    </location>
</feature>
<evidence type="ECO:0000259" key="2">
    <source>
        <dbReference type="Pfam" id="PF03067"/>
    </source>
</evidence>
<reference evidence="3" key="1">
    <citation type="submission" date="2021-01" db="EMBL/GenBank/DDBJ databases">
        <authorList>
            <person name="Corre E."/>
            <person name="Pelletier E."/>
            <person name="Niang G."/>
            <person name="Scheremetjew M."/>
            <person name="Finn R."/>
            <person name="Kale V."/>
            <person name="Holt S."/>
            <person name="Cochrane G."/>
            <person name="Meng A."/>
            <person name="Brown T."/>
            <person name="Cohen L."/>
        </authorList>
    </citation>
    <scope>NUCLEOTIDE SEQUENCE</scope>
    <source>
        <strain evidence="3">GSO104</strain>
    </source>
</reference>
<evidence type="ECO:0000313" key="3">
    <source>
        <dbReference type="EMBL" id="CAE4659116.1"/>
    </source>
</evidence>
<dbReference type="Pfam" id="PF03067">
    <property type="entry name" value="LPMO_10"/>
    <property type="match status" value="2"/>
</dbReference>
<accession>A0A7S4WBP4</accession>
<feature type="region of interest" description="Disordered" evidence="1">
    <location>
        <begin position="267"/>
        <end position="304"/>
    </location>
</feature>
<name>A0A7S4WBP4_9STRA</name>
<feature type="region of interest" description="Disordered" evidence="1">
    <location>
        <begin position="42"/>
        <end position="65"/>
    </location>
</feature>
<organism evidence="3">
    <name type="scientific">Ditylum brightwellii</name>
    <dbReference type="NCBI Taxonomy" id="49249"/>
    <lineage>
        <taxon>Eukaryota</taxon>
        <taxon>Sar</taxon>
        <taxon>Stramenopiles</taxon>
        <taxon>Ochrophyta</taxon>
        <taxon>Bacillariophyta</taxon>
        <taxon>Mediophyceae</taxon>
        <taxon>Lithodesmiophycidae</taxon>
        <taxon>Lithodesmiales</taxon>
        <taxon>Lithodesmiaceae</taxon>
        <taxon>Ditylum</taxon>
    </lineage>
</organism>
<proteinExistence type="predicted"/>
<sequence length="398" mass="43217">MKVASLLKSATLCVGIFNCIDSGRGHGYLLVPEPRQLVHQGGSYGPGDIQSLSGGGPAKEKSKGHGLCGDYVPRKEFMAPNKYGPTGQVSKTYMEGQSIDISVRITAHHWGWFEFRLCRPSDGGKNISKPITQDCLNQHVLEFDEEYTKASYSGKMRNGVQSPADYVGDPSVYSIEHAKCEYLPNRGPSGSCCNNGGRCSSEATNKNRWMLPDPNKASMTYTMRYVLPKGVTCDRCVLQWYYQTGNSIDAYPEGFWNCADIKIQSGTPTTTPKPTLKPTTKPTPKVTPKATLKPTTKPTPKSSSPSCYSIRSCVSDKFCQEMECADIVVDAGICARASVPIPDPTPKPTPKPTNKPTPTGTAGEKKCISLASHISNEWCRSTGCAPDYVDAGICAWVD</sequence>
<feature type="region of interest" description="Disordered" evidence="1">
    <location>
        <begin position="339"/>
        <end position="363"/>
    </location>
</feature>
<dbReference type="InterPro" id="IPR004302">
    <property type="entry name" value="Cellulose/chitin-bd_N"/>
</dbReference>
<feature type="domain" description="Chitin-binding type-4" evidence="2">
    <location>
        <begin position="209"/>
        <end position="261"/>
    </location>
</feature>
<protein>
    <recommendedName>
        <fullName evidence="2">Chitin-binding type-4 domain-containing protein</fullName>
    </recommendedName>
</protein>
<feature type="compositionally biased region" description="Pro residues" evidence="1">
    <location>
        <begin position="341"/>
        <end position="355"/>
    </location>
</feature>
<evidence type="ECO:0000256" key="1">
    <source>
        <dbReference type="SAM" id="MobiDB-lite"/>
    </source>
</evidence>